<evidence type="ECO:0000259" key="3">
    <source>
        <dbReference type="PROSITE" id="PS51149"/>
    </source>
</evidence>
<feature type="domain" description="Glycine radical" evidence="3">
    <location>
        <begin position="1"/>
        <end position="30"/>
    </location>
</feature>
<dbReference type="GO" id="GO:0016740">
    <property type="term" value="F:transferase activity"/>
    <property type="evidence" value="ECO:0007669"/>
    <property type="project" value="UniProtKB-KW"/>
</dbReference>
<accession>A0A4U9D923</accession>
<evidence type="ECO:0000256" key="2">
    <source>
        <dbReference type="PROSITE-ProRule" id="PRU00493"/>
    </source>
</evidence>
<dbReference type="EMBL" id="CABDVU010000001">
    <property type="protein sequence ID" value="VTN15239.1"/>
    <property type="molecule type" value="Genomic_DNA"/>
</dbReference>
<evidence type="ECO:0000313" key="4">
    <source>
        <dbReference type="EMBL" id="VTN15239.1"/>
    </source>
</evidence>
<name>A0A4U9D923_RAOTE</name>
<dbReference type="InterPro" id="IPR001150">
    <property type="entry name" value="Gly_radical"/>
</dbReference>
<dbReference type="AlphaFoldDB" id="A0A4U9D923"/>
<organism evidence="4 5">
    <name type="scientific">Raoultella terrigena</name>
    <name type="common">Klebsiella terrigena</name>
    <dbReference type="NCBI Taxonomy" id="577"/>
    <lineage>
        <taxon>Bacteria</taxon>
        <taxon>Pseudomonadati</taxon>
        <taxon>Pseudomonadota</taxon>
        <taxon>Gammaproteobacteria</taxon>
        <taxon>Enterobacterales</taxon>
        <taxon>Enterobacteriaceae</taxon>
        <taxon>Klebsiella/Raoultella group</taxon>
        <taxon>Raoultella</taxon>
    </lineage>
</organism>
<feature type="modified residue" description="Glycine radical" evidence="2">
    <location>
        <position position="6"/>
    </location>
</feature>
<evidence type="ECO:0000256" key="1">
    <source>
        <dbReference type="ARBA" id="ARBA00022818"/>
    </source>
</evidence>
<dbReference type="SUPFAM" id="SSF51998">
    <property type="entry name" value="PFL-like glycyl radical enzymes"/>
    <property type="match status" value="1"/>
</dbReference>
<evidence type="ECO:0000313" key="5">
    <source>
        <dbReference type="Proteomes" id="UP000339249"/>
    </source>
</evidence>
<keyword evidence="4" id="KW-0808">Transferase</keyword>
<dbReference type="PROSITE" id="PS51149">
    <property type="entry name" value="GLY_RADICAL_2"/>
    <property type="match status" value="1"/>
</dbReference>
<keyword evidence="1 2" id="KW-0556">Organic radical</keyword>
<gene>
    <name evidence="4" type="ORF">NCTC9185_07324</name>
</gene>
<dbReference type="Gene3D" id="3.20.70.20">
    <property type="match status" value="1"/>
</dbReference>
<sequence length="30" mass="3297">MVRVAGYSAFFTALSPDAQDDIIARTEHTL</sequence>
<reference evidence="4 5" key="1">
    <citation type="submission" date="2019-04" db="EMBL/GenBank/DDBJ databases">
        <authorList>
            <consortium name="Pathogen Informatics"/>
        </authorList>
    </citation>
    <scope>NUCLEOTIDE SEQUENCE [LARGE SCALE GENOMIC DNA]</scope>
    <source>
        <strain evidence="4 5">NCTC9185</strain>
    </source>
</reference>
<dbReference type="Proteomes" id="UP000339249">
    <property type="component" value="Unassembled WGS sequence"/>
</dbReference>
<protein>
    <submittedName>
        <fullName evidence="4">Putative formate acetyltransferase 2</fullName>
    </submittedName>
</protein>
<proteinExistence type="predicted"/>